<dbReference type="AlphaFoldDB" id="A0A7M7Q3T2"/>
<feature type="compositionally biased region" description="Low complexity" evidence="1">
    <location>
        <begin position="85"/>
        <end position="99"/>
    </location>
</feature>
<protein>
    <submittedName>
        <fullName evidence="2">Uncharacterized protein</fullName>
    </submittedName>
</protein>
<feature type="compositionally biased region" description="Basic and acidic residues" evidence="1">
    <location>
        <begin position="285"/>
        <end position="295"/>
    </location>
</feature>
<accession>A0A7M7Q3T2</accession>
<feature type="region of interest" description="Disordered" evidence="1">
    <location>
        <begin position="28"/>
        <end position="165"/>
    </location>
</feature>
<proteinExistence type="predicted"/>
<feature type="region of interest" description="Disordered" evidence="1">
    <location>
        <begin position="257"/>
        <end position="295"/>
    </location>
</feature>
<dbReference type="KEGG" id="nvi:100678637"/>
<evidence type="ECO:0000256" key="1">
    <source>
        <dbReference type="SAM" id="MobiDB-lite"/>
    </source>
</evidence>
<sequence>MSKNTGAIPVTAAVSKLSDLMPSTLSRSFFSQPVSQMDAPPPKNLKKEKKKDKKGKKSKDKMDKKDKKKKTKQDKRAKLEANKRLSSSQPDVLLSSSSSWQTRNNGFSASQPQPTLNKKLQEQRASTSKQQQLPKQGLSTRPPMDFQEPNAVGISASSSTAPLTAPDTAQMAKILERIDSMNRRIVTVGATASHLSTKTDNLENHSKSVDERLANIEKLMSSMHEMLKEITNRQKRKVAVRPQYLPFKTLADILAFSSDESSTDDRSSGTEDDNNARVSDSDATDIFRETHSNYL</sequence>
<feature type="compositionally biased region" description="Basic residues" evidence="1">
    <location>
        <begin position="44"/>
        <end position="59"/>
    </location>
</feature>
<dbReference type="EnsemblMetazoa" id="XM_031925561">
    <property type="protein sequence ID" value="XP_031781421"/>
    <property type="gene ID" value="LOC100678637"/>
</dbReference>
<reference evidence="2" key="1">
    <citation type="submission" date="2021-01" db="UniProtKB">
        <authorList>
            <consortium name="EnsemblMetazoa"/>
        </authorList>
    </citation>
    <scope>IDENTIFICATION</scope>
</reference>
<feature type="compositionally biased region" description="Polar residues" evidence="1">
    <location>
        <begin position="100"/>
        <end position="139"/>
    </location>
</feature>
<evidence type="ECO:0000313" key="3">
    <source>
        <dbReference type="Proteomes" id="UP000002358"/>
    </source>
</evidence>
<dbReference type="GeneID" id="100678637"/>
<evidence type="ECO:0000313" key="2">
    <source>
        <dbReference type="EnsemblMetazoa" id="XP_031781421"/>
    </source>
</evidence>
<feature type="compositionally biased region" description="Basic and acidic residues" evidence="1">
    <location>
        <begin position="74"/>
        <end position="83"/>
    </location>
</feature>
<organism evidence="2 3">
    <name type="scientific">Nasonia vitripennis</name>
    <name type="common">Parasitic wasp</name>
    <dbReference type="NCBI Taxonomy" id="7425"/>
    <lineage>
        <taxon>Eukaryota</taxon>
        <taxon>Metazoa</taxon>
        <taxon>Ecdysozoa</taxon>
        <taxon>Arthropoda</taxon>
        <taxon>Hexapoda</taxon>
        <taxon>Insecta</taxon>
        <taxon>Pterygota</taxon>
        <taxon>Neoptera</taxon>
        <taxon>Endopterygota</taxon>
        <taxon>Hymenoptera</taxon>
        <taxon>Apocrita</taxon>
        <taxon>Proctotrupomorpha</taxon>
        <taxon>Chalcidoidea</taxon>
        <taxon>Pteromalidae</taxon>
        <taxon>Pteromalinae</taxon>
        <taxon>Nasonia</taxon>
    </lineage>
</organism>
<feature type="compositionally biased region" description="Low complexity" evidence="1">
    <location>
        <begin position="155"/>
        <end position="165"/>
    </location>
</feature>
<keyword evidence="3" id="KW-1185">Reference proteome</keyword>
<dbReference type="RefSeq" id="XP_031781421.1">
    <property type="nucleotide sequence ID" value="XM_031925561.1"/>
</dbReference>
<dbReference type="Proteomes" id="UP000002358">
    <property type="component" value="Unassembled WGS sequence"/>
</dbReference>
<name>A0A7M7Q3T2_NASVI</name>
<dbReference type="Gene3D" id="6.10.280.220">
    <property type="match status" value="1"/>
</dbReference>
<dbReference type="InParanoid" id="A0A7M7Q3T2"/>